<evidence type="ECO:0000313" key="3">
    <source>
        <dbReference type="EMBL" id="CAF0731490.1"/>
    </source>
</evidence>
<feature type="transmembrane region" description="Helical" evidence="2">
    <location>
        <begin position="838"/>
        <end position="859"/>
    </location>
</feature>
<dbReference type="Pfam" id="PF13517">
    <property type="entry name" value="FG-GAP_3"/>
    <property type="match status" value="1"/>
</dbReference>
<keyword evidence="2" id="KW-0812">Transmembrane</keyword>
<reference evidence="3" key="1">
    <citation type="submission" date="2021-02" db="EMBL/GenBank/DDBJ databases">
        <authorList>
            <person name="Nowell W R."/>
        </authorList>
    </citation>
    <scope>NUCLEOTIDE SEQUENCE</scope>
</reference>
<sequence>MINPKVFFIWIYKQVSSYNLFILDQHDYENDDTIKDPVIILRKQKYKTRLYIVLLAVCLYILFYGICIKMESETIVISNVTPDNFDQLYNEYDQTLSCPCSTIAISYKNFVSNNIIMHPVCSSYFVDKKWIEGLYFANASRYNIQDFRKVAYSQFELLSRLCSLSQSIKSQIQSDIDNTELVSMNVLSKKQIQLEIDNTIEFQKNNAFNQMISFLNYWRTTIQRNFLISALGTNAEFYAIDQGHGLIIFGYQISYIVYDNGSSIQCGLDNPVIQATFFSISNDSIDLEDSTLMSNYTNINGFVVGCTPFDALLQSTLECLYEFECIQLLFNYFPNLNQTNFNWNTSILSSGNNNNSILFHFQNLFIENWLSNVNYSSYFAQCSSSMCTYTTINRRNLSYAITVLISLYGGLIIILRLIVSYFIDLLFKYKNHSENQNTQTMKPFQFIKQLNLFKNINERSETNIKQQRIITRVYLILLIGSIITLCLFNSLNTEITIISISNPSLTSYNLLESKYSTTLQCPCGNQTIPYKTFLSISPIFHQICLSGFVTTDWIEEMINSMMTDHTYDWRVNAYKQFQILSDLCQLANQTINIALNQFLLQSFISSSIINQMDLNTQIYTSLNQFYQSTTYNFALMKDIIQIIQQVNQFHEGIIVQTQGLHPDPALTMNTMNNKSDFILYGVEDINSELITCVCATNPSCQRVAVVSDDDAIDDFNRVSGYGNIHNLSGWIESCLARNSILFSSLQCLYKDSNCFLLLMSYIRKIDTNALSLLSSSTRLQPLDYNPINSRFPPNTTISILVEELMIEQWNPILSYEQFYESCAPLYCLYSQSVRKQNFLGVIITLISMIGGIVVSLRIFTPRLIKFTLKFLDLFKKKSQEIQHNDGNRLVMMLNNILKFVRTTFVELNIFSIRDFGNNIDRVTITHYGRWATRLYIVLLLTSLTILIFYTIFQSRPITNIFNKPSFIYYNSLKETYGDELKCSCSRIASTYNQFVNIQPEFHSICSSQFVSDEWRIDLTNGLVLNLSVYDKKDYRRFLSAHLQYLQELCRLSIQTVNNSINNFLTSLLVSNQLLSQNIFHDRLTTLIEQSKSNAPTYFSHLLFFTQSIIHGNAFESVYGSNFEYILTSDDYDLLIFYTEPIIYDNNCSCGLFPNCTTQASFINTNTSVNESIKGMKIGCTPSESLLVSTLECFYDQSCLDLIRQYTNFKNLSEPLTLMSSRFLQNTTIDELIQNLFIEKWSTSMFYSLYYEQCSPLLCSFTSIEQFNVFYIITVILGLQGGLTIVLKWICPKLIQIGLNIYENRKKRINSIRPVVFIKKPSETIENNVIPSNRSLFKIIGVIVSLTFIFVCVIIFSIYYARQNKIMMNLMTNVSIRNNLSTTMSVPSNTSELVCQLKVRSIPIDPHCYPFANFGPYVIADLNNDHRLDFVFSCENGFLLQVLLANSDGSFGDVLFVYMIGSVLKICVGDVNNDAQVDLILVISSMGPGNVYILFGNGNGTFQTQNVLLHSITSRPTDVNLIDINNDTKLDLISVSQYINEVYVFFGNGDGTFASPLKLFMCLTSDANQLAISDFDNDGYLDIAAMNTRSLHIHVFLRNTDGSFQSEKALYTAFDTFQFNMITGYFDNDHQADIVYLHSWENTVAMFYRYDNKTFHLNQQIVTETSVSLDSRAIVTYDLNSDSHLDLILGLPSSNEIYGLLGDGNGNFQTQIIYSSIINNSTDDVDIFNNNICQNIINMNLMNNSLYILYNPCRCSTHQTS</sequence>
<keyword evidence="2" id="KW-1133">Transmembrane helix</keyword>
<dbReference type="InterPro" id="IPR013517">
    <property type="entry name" value="FG-GAP"/>
</dbReference>
<gene>
    <name evidence="3" type="ORF">EDS130_LOCUS1122</name>
</gene>
<feature type="transmembrane region" description="Helical" evidence="2">
    <location>
        <begin position="473"/>
        <end position="491"/>
    </location>
</feature>
<dbReference type="SUPFAM" id="SSF69318">
    <property type="entry name" value="Integrin alpha N-terminal domain"/>
    <property type="match status" value="2"/>
</dbReference>
<dbReference type="Gene3D" id="2.130.10.130">
    <property type="entry name" value="Integrin alpha, N-terminal"/>
    <property type="match status" value="2"/>
</dbReference>
<evidence type="ECO:0000256" key="2">
    <source>
        <dbReference type="SAM" id="Phobius"/>
    </source>
</evidence>
<keyword evidence="1" id="KW-0732">Signal</keyword>
<dbReference type="PANTHER" id="PTHR46580">
    <property type="entry name" value="SENSOR KINASE-RELATED"/>
    <property type="match status" value="1"/>
</dbReference>
<accession>A0A813N5Q7</accession>
<evidence type="ECO:0000256" key="1">
    <source>
        <dbReference type="ARBA" id="ARBA00022729"/>
    </source>
</evidence>
<protein>
    <submittedName>
        <fullName evidence="3">Uncharacterized protein</fullName>
    </submittedName>
</protein>
<feature type="transmembrane region" description="Helical" evidence="2">
    <location>
        <begin position="1268"/>
        <end position="1290"/>
    </location>
</feature>
<feature type="transmembrane region" description="Helical" evidence="2">
    <location>
        <begin position="934"/>
        <end position="952"/>
    </location>
</feature>
<comment type="caution">
    <text evidence="3">The sequence shown here is derived from an EMBL/GenBank/DDBJ whole genome shotgun (WGS) entry which is preliminary data.</text>
</comment>
<dbReference type="InterPro" id="IPR028994">
    <property type="entry name" value="Integrin_alpha_N"/>
</dbReference>
<name>A0A813N5Q7_ADIRI</name>
<feature type="transmembrane region" description="Helical" evidence="2">
    <location>
        <begin position="50"/>
        <end position="66"/>
    </location>
</feature>
<feature type="transmembrane region" description="Helical" evidence="2">
    <location>
        <begin position="1338"/>
        <end position="1360"/>
    </location>
</feature>
<dbReference type="EMBL" id="CAJNOJ010000003">
    <property type="protein sequence ID" value="CAF0731490.1"/>
    <property type="molecule type" value="Genomic_DNA"/>
</dbReference>
<dbReference type="PANTHER" id="PTHR46580:SF2">
    <property type="entry name" value="MAM DOMAIN-CONTAINING PROTEIN"/>
    <property type="match status" value="1"/>
</dbReference>
<organism evidence="3 4">
    <name type="scientific">Adineta ricciae</name>
    <name type="common">Rotifer</name>
    <dbReference type="NCBI Taxonomy" id="249248"/>
    <lineage>
        <taxon>Eukaryota</taxon>
        <taxon>Metazoa</taxon>
        <taxon>Spiralia</taxon>
        <taxon>Gnathifera</taxon>
        <taxon>Rotifera</taxon>
        <taxon>Eurotatoria</taxon>
        <taxon>Bdelloidea</taxon>
        <taxon>Adinetida</taxon>
        <taxon>Adinetidae</taxon>
        <taxon>Adineta</taxon>
    </lineage>
</organism>
<evidence type="ECO:0000313" key="4">
    <source>
        <dbReference type="Proteomes" id="UP000663852"/>
    </source>
</evidence>
<feature type="transmembrane region" description="Helical" evidence="2">
    <location>
        <begin position="397"/>
        <end position="423"/>
    </location>
</feature>
<proteinExistence type="predicted"/>
<keyword evidence="2" id="KW-0472">Membrane</keyword>
<dbReference type="Proteomes" id="UP000663852">
    <property type="component" value="Unassembled WGS sequence"/>
</dbReference>